<proteinExistence type="predicted"/>
<organism evidence="2 3">
    <name type="scientific">Romanomermis culicivorax</name>
    <name type="common">Nematode worm</name>
    <dbReference type="NCBI Taxonomy" id="13658"/>
    <lineage>
        <taxon>Eukaryota</taxon>
        <taxon>Metazoa</taxon>
        <taxon>Ecdysozoa</taxon>
        <taxon>Nematoda</taxon>
        <taxon>Enoplea</taxon>
        <taxon>Dorylaimia</taxon>
        <taxon>Mermithida</taxon>
        <taxon>Mermithoidea</taxon>
        <taxon>Mermithidae</taxon>
        <taxon>Romanomermis</taxon>
    </lineage>
</organism>
<evidence type="ECO:0000313" key="3">
    <source>
        <dbReference type="WBParaSite" id="nRc.2.0.1.t39152-RA"/>
    </source>
</evidence>
<name>A0A915KL45_ROMCU</name>
<evidence type="ECO:0000313" key="2">
    <source>
        <dbReference type="Proteomes" id="UP000887565"/>
    </source>
</evidence>
<dbReference type="Proteomes" id="UP000887565">
    <property type="component" value="Unplaced"/>
</dbReference>
<feature type="compositionally biased region" description="Basic and acidic residues" evidence="1">
    <location>
        <begin position="55"/>
        <end position="69"/>
    </location>
</feature>
<keyword evidence="2" id="KW-1185">Reference proteome</keyword>
<evidence type="ECO:0000256" key="1">
    <source>
        <dbReference type="SAM" id="MobiDB-lite"/>
    </source>
</evidence>
<sequence>MHKKSIEAAATLEKCGDSLGGNDENADDSVDDSDVNDSDSDQAYHRRAKAASKRLAKEDPTMTNSDERRQRMMIADLATAAAVAHNNYAAAAANLTPSDNYFASYANNYNNGQHSRNVNFLHQAAMTTMPNSLIM</sequence>
<protein>
    <submittedName>
        <fullName evidence="3">Uncharacterized protein</fullName>
    </submittedName>
</protein>
<accession>A0A915KL45</accession>
<dbReference type="AlphaFoldDB" id="A0A915KL45"/>
<reference evidence="3" key="1">
    <citation type="submission" date="2022-11" db="UniProtKB">
        <authorList>
            <consortium name="WormBaseParasite"/>
        </authorList>
    </citation>
    <scope>IDENTIFICATION</scope>
</reference>
<dbReference type="WBParaSite" id="nRc.2.0.1.t39152-RA">
    <property type="protein sequence ID" value="nRc.2.0.1.t39152-RA"/>
    <property type="gene ID" value="nRc.2.0.1.g39152"/>
</dbReference>
<feature type="compositionally biased region" description="Acidic residues" evidence="1">
    <location>
        <begin position="24"/>
        <end position="40"/>
    </location>
</feature>
<feature type="region of interest" description="Disordered" evidence="1">
    <location>
        <begin position="14"/>
        <end position="69"/>
    </location>
</feature>
<feature type="compositionally biased region" description="Basic residues" evidence="1">
    <location>
        <begin position="45"/>
        <end position="54"/>
    </location>
</feature>